<proteinExistence type="predicted"/>
<feature type="compositionally biased region" description="Polar residues" evidence="4">
    <location>
        <begin position="63"/>
        <end position="79"/>
    </location>
</feature>
<keyword evidence="2" id="KW-0732">Signal</keyword>
<feature type="region of interest" description="Disordered" evidence="4">
    <location>
        <begin position="49"/>
        <end position="96"/>
    </location>
</feature>
<feature type="region of interest" description="Disordered" evidence="4">
    <location>
        <begin position="377"/>
        <end position="404"/>
    </location>
</feature>
<evidence type="ECO:0000313" key="6">
    <source>
        <dbReference type="Proteomes" id="UP000823941"/>
    </source>
</evidence>
<feature type="region of interest" description="Disordered" evidence="4">
    <location>
        <begin position="109"/>
        <end position="133"/>
    </location>
</feature>
<feature type="compositionally biased region" description="Low complexity" evidence="4">
    <location>
        <begin position="388"/>
        <end position="399"/>
    </location>
</feature>
<feature type="compositionally biased region" description="Polar residues" evidence="4">
    <location>
        <begin position="559"/>
        <end position="579"/>
    </location>
</feature>
<evidence type="ECO:0000256" key="1">
    <source>
        <dbReference type="ARBA" id="ARBA00022460"/>
    </source>
</evidence>
<dbReference type="InterPro" id="IPR000618">
    <property type="entry name" value="Insect_cuticle"/>
</dbReference>
<keyword evidence="1 3" id="KW-0193">Cuticle</keyword>
<evidence type="ECO:0000313" key="5">
    <source>
        <dbReference type="EMBL" id="KAG7301222.1"/>
    </source>
</evidence>
<feature type="compositionally biased region" description="Polar residues" evidence="4">
    <location>
        <begin position="816"/>
        <end position="826"/>
    </location>
</feature>
<evidence type="ECO:0000256" key="2">
    <source>
        <dbReference type="ARBA" id="ARBA00022729"/>
    </source>
</evidence>
<feature type="region of interest" description="Disordered" evidence="4">
    <location>
        <begin position="770"/>
        <end position="826"/>
    </location>
</feature>
<comment type="caution">
    <text evidence="5">The sequence shown here is derived from an EMBL/GenBank/DDBJ whole genome shotgun (WGS) entry which is preliminary data.</text>
</comment>
<protein>
    <recommendedName>
        <fullName evidence="7">Cuticular protein</fullName>
    </recommendedName>
</protein>
<gene>
    <name evidence="5" type="ORF">JYU34_014110</name>
</gene>
<accession>A0ABQ7Q7L4</accession>
<dbReference type="PROSITE" id="PS00233">
    <property type="entry name" value="CHIT_BIND_RR_1"/>
    <property type="match status" value="1"/>
</dbReference>
<organism evidence="5 6">
    <name type="scientific">Plutella xylostella</name>
    <name type="common">Diamondback moth</name>
    <name type="synonym">Plutella maculipennis</name>
    <dbReference type="NCBI Taxonomy" id="51655"/>
    <lineage>
        <taxon>Eukaryota</taxon>
        <taxon>Metazoa</taxon>
        <taxon>Ecdysozoa</taxon>
        <taxon>Arthropoda</taxon>
        <taxon>Hexapoda</taxon>
        <taxon>Insecta</taxon>
        <taxon>Pterygota</taxon>
        <taxon>Neoptera</taxon>
        <taxon>Endopterygota</taxon>
        <taxon>Lepidoptera</taxon>
        <taxon>Glossata</taxon>
        <taxon>Ditrysia</taxon>
        <taxon>Yponomeutoidea</taxon>
        <taxon>Plutellidae</taxon>
        <taxon>Plutella</taxon>
    </lineage>
</organism>
<sequence>MRLRTIFDNFPHGIKTDRSSPPTTVRLILTALVAVCGAANLNRGYLPPSSADTAGGSPGALQTPFNQDSNQGNQATQYSNQGNQGNQAVQGAPSGAYNNEFQGVVVDADPGTRTNEFETGLGAPRPSYGSQNSKVGEAAFTAPTLQRFSQPTVAPQQFVPHQQQQFAPQQQTFVPQQQQNFVPQQQQNFVPQQQQNFVPQQQQNFVPQQSFAPQQQQSFAPQQSFNQQQQSFAPQQTFIPQQTFVPQPSVAPQQVQVRPNAEQDRRANIVRYENEIEAEKYRYAFQTDNGITAEQTGNTVNGNQAKGAFGYIGDDGENYEVTYTADERGYIPQGKHLPTSPPIPDIILKSIEQNARDEAAGIRDDGSYDAQRYNAGSEYNARPSNVISQSSSSSSSSSQNNARPQQIIQEPINNEFAQQQSFNNFGQQQVAQPARPQSYLPPVDQQYNQVRPVQVPSQQVTTIPLSTAQPSEAPLEINIINRYTNDAEVEPASQQVEPIQAFNVQEPVQQVVQPTVLPTIQYYNRPQQQSVNQVSQNRPAVQNNFVAQRPANNQVHSYNYNRPQQSFPAQNFQSPQGQVQYPRPAAAAPTIVPVQQTSVPQVQNQQNNRVTQAAASQFSAPAQSTQYNVRPQVQQAPQQFQAPARPVVQQQIQEQPQINFSRPAVSPNQFEQNRFQNFGQRQQVNQQFQAQPTQEPAGQQYNGEIYEYNKPAPVLSTPEPQISEPAPTQVPVQNQFSARPQNNQQFGQTAQFGQQQQGFVAQPQLNNQFAQQEESQNQNQNGAQNFGSQFQGAQQASSPLASQNYNENFGGARQPPSFNENTGYQY</sequence>
<evidence type="ECO:0000256" key="3">
    <source>
        <dbReference type="PROSITE-ProRule" id="PRU00497"/>
    </source>
</evidence>
<dbReference type="PROSITE" id="PS51155">
    <property type="entry name" value="CHIT_BIND_RR_2"/>
    <property type="match status" value="1"/>
</dbReference>
<reference evidence="5 6" key="1">
    <citation type="submission" date="2021-06" db="EMBL/GenBank/DDBJ databases">
        <title>A haploid diamondback moth (Plutella xylostella L.) genome assembly resolves 31 chromosomes and identifies a diamide resistance mutation.</title>
        <authorList>
            <person name="Ward C.M."/>
            <person name="Perry K.D."/>
            <person name="Baker G."/>
            <person name="Powis K."/>
            <person name="Heckel D.G."/>
            <person name="Baxter S.W."/>
        </authorList>
    </citation>
    <scope>NUCLEOTIDE SEQUENCE [LARGE SCALE GENOMIC DNA]</scope>
    <source>
        <strain evidence="5 6">LV</strain>
        <tissue evidence="5">Single pupa</tissue>
    </source>
</reference>
<feature type="compositionally biased region" description="Low complexity" evidence="4">
    <location>
        <begin position="770"/>
        <end position="798"/>
    </location>
</feature>
<dbReference type="EMBL" id="JAHIBW010000019">
    <property type="protein sequence ID" value="KAG7301222.1"/>
    <property type="molecule type" value="Genomic_DNA"/>
</dbReference>
<evidence type="ECO:0000256" key="4">
    <source>
        <dbReference type="SAM" id="MobiDB-lite"/>
    </source>
</evidence>
<feature type="region of interest" description="Disordered" evidence="4">
    <location>
        <begin position="559"/>
        <end position="580"/>
    </location>
</feature>
<feature type="compositionally biased region" description="Low complexity" evidence="4">
    <location>
        <begin position="80"/>
        <end position="92"/>
    </location>
</feature>
<dbReference type="InterPro" id="IPR031311">
    <property type="entry name" value="CHIT_BIND_RR_consensus"/>
</dbReference>
<evidence type="ECO:0008006" key="7">
    <source>
        <dbReference type="Google" id="ProtNLM"/>
    </source>
</evidence>
<dbReference type="Pfam" id="PF00379">
    <property type="entry name" value="Chitin_bind_4"/>
    <property type="match status" value="1"/>
</dbReference>
<dbReference type="Proteomes" id="UP000823941">
    <property type="component" value="Chromosome 19"/>
</dbReference>
<keyword evidence="6" id="KW-1185">Reference proteome</keyword>
<name>A0ABQ7Q7L4_PLUXY</name>